<gene>
    <name evidence="1" type="ORF">SAMN06297397_1710</name>
</gene>
<dbReference type="EMBL" id="FWXZ01000003">
    <property type="protein sequence ID" value="SMC64006.1"/>
    <property type="molecule type" value="Genomic_DNA"/>
</dbReference>
<protein>
    <submittedName>
        <fullName evidence="1">Uncharacterized protein</fullName>
    </submittedName>
</protein>
<accession>A0AC61PLK6</accession>
<sequence>MTKRFVANKKDRTMWACCIAAYILIADWYSPCSIVRADLDDGSLVNETPFGKNEYEDKLITILANLAIFASLDPDTYKMPTVQIPESIMAMIAELLNMRGETSDQNAVRNECENLLAFVSEILRTHHMYHLRLAAALMKGSLDTCMIESLKTMYCNDYDDVA</sequence>
<evidence type="ECO:0000313" key="2">
    <source>
        <dbReference type="Proteomes" id="UP000192328"/>
    </source>
</evidence>
<proteinExistence type="predicted"/>
<keyword evidence="2" id="KW-1185">Reference proteome</keyword>
<comment type="caution">
    <text evidence="1">The sequence shown here is derived from an EMBL/GenBank/DDBJ whole genome shotgun (WGS) entry which is preliminary data.</text>
</comment>
<organism evidence="1 2">
    <name type="scientific">Aristaeella lactis</name>
    <dbReference type="NCBI Taxonomy" id="3046383"/>
    <lineage>
        <taxon>Bacteria</taxon>
        <taxon>Bacillati</taxon>
        <taxon>Bacillota</taxon>
        <taxon>Clostridia</taxon>
        <taxon>Eubacteriales</taxon>
        <taxon>Aristaeellaceae</taxon>
        <taxon>Aristaeella</taxon>
    </lineage>
</organism>
<reference evidence="1" key="1">
    <citation type="submission" date="2017-04" db="EMBL/GenBank/DDBJ databases">
        <authorList>
            <person name="Varghese N."/>
            <person name="Submissions S."/>
        </authorList>
    </citation>
    <scope>NUCLEOTIDE SEQUENCE</scope>
    <source>
        <strain evidence="1">WTE2008</strain>
    </source>
</reference>
<name>A0AC61PLK6_9FIRM</name>
<dbReference type="Proteomes" id="UP000192328">
    <property type="component" value="Unassembled WGS sequence"/>
</dbReference>
<evidence type="ECO:0000313" key="1">
    <source>
        <dbReference type="EMBL" id="SMC64006.1"/>
    </source>
</evidence>